<feature type="transmembrane region" description="Helical" evidence="5">
    <location>
        <begin position="133"/>
        <end position="154"/>
    </location>
</feature>
<feature type="transmembrane region" description="Helical" evidence="5">
    <location>
        <begin position="253"/>
        <end position="273"/>
    </location>
</feature>
<dbReference type="AlphaFoldDB" id="A0A381SFE4"/>
<name>A0A381SFE4_9ZZZZ</name>
<evidence type="ECO:0000259" key="6">
    <source>
        <dbReference type="Pfam" id="PF00892"/>
    </source>
</evidence>
<comment type="subcellular location">
    <subcellularLocation>
        <location evidence="1">Membrane</location>
        <topology evidence="1">Multi-pass membrane protein</topology>
    </subcellularLocation>
</comment>
<feature type="transmembrane region" description="Helical" evidence="5">
    <location>
        <begin position="224"/>
        <end position="246"/>
    </location>
</feature>
<evidence type="ECO:0000256" key="4">
    <source>
        <dbReference type="ARBA" id="ARBA00023136"/>
    </source>
</evidence>
<feature type="transmembrane region" description="Helical" evidence="5">
    <location>
        <begin position="279"/>
        <end position="296"/>
    </location>
</feature>
<reference evidence="7" key="1">
    <citation type="submission" date="2018-05" db="EMBL/GenBank/DDBJ databases">
        <authorList>
            <person name="Lanie J.A."/>
            <person name="Ng W.-L."/>
            <person name="Kazmierczak K.M."/>
            <person name="Andrzejewski T.M."/>
            <person name="Davidsen T.M."/>
            <person name="Wayne K.J."/>
            <person name="Tettelin H."/>
            <person name="Glass J.I."/>
            <person name="Rusch D."/>
            <person name="Podicherti R."/>
            <person name="Tsui H.-C.T."/>
            <person name="Winkler M.E."/>
        </authorList>
    </citation>
    <scope>NUCLEOTIDE SEQUENCE</scope>
</reference>
<feature type="transmembrane region" description="Helical" evidence="5">
    <location>
        <begin position="43"/>
        <end position="65"/>
    </location>
</feature>
<organism evidence="7">
    <name type="scientific">marine metagenome</name>
    <dbReference type="NCBI Taxonomy" id="408172"/>
    <lineage>
        <taxon>unclassified sequences</taxon>
        <taxon>metagenomes</taxon>
        <taxon>ecological metagenomes</taxon>
    </lineage>
</organism>
<dbReference type="PANTHER" id="PTHR32322">
    <property type="entry name" value="INNER MEMBRANE TRANSPORTER"/>
    <property type="match status" value="1"/>
</dbReference>
<feature type="domain" description="EamA" evidence="6">
    <location>
        <begin position="162"/>
        <end position="296"/>
    </location>
</feature>
<keyword evidence="2 5" id="KW-0812">Transmembrane</keyword>
<feature type="transmembrane region" description="Helical" evidence="5">
    <location>
        <begin position="192"/>
        <end position="212"/>
    </location>
</feature>
<dbReference type="EMBL" id="UINC01002980">
    <property type="protein sequence ID" value="SVA02194.1"/>
    <property type="molecule type" value="Genomic_DNA"/>
</dbReference>
<feature type="domain" description="EamA" evidence="6">
    <location>
        <begin position="12"/>
        <end position="149"/>
    </location>
</feature>
<sequence>MNSLFKTGTSVSGYVHLVIIYLVWGSTYLAIRICVQDGGGFPPLIMASSRGLVGSFILLILIKSIWNQKLKLEKEHLQLLVITGLLLFMFGQGGVSVAETIVDSGFAALIIGGTPLIVAIIETVIDRQYPSTLFVVSLSMGFAGIAVLNGPAIIHQDIGQIKGVIILIIASCSWASATVIQKRKLTGSSPALNSAYQQCIGGCGLMAASLSLGEPLPAPTTPAWIAWGYLVIFGSIIAFTSYVYAIRSLPTKIVMTYAYVNPIIAVFLGWLILDEKITLWTLSGAVLIILGVIGVFRDQNKHTNKH</sequence>
<feature type="transmembrane region" description="Helical" evidence="5">
    <location>
        <begin position="77"/>
        <end position="95"/>
    </location>
</feature>
<feature type="transmembrane region" description="Helical" evidence="5">
    <location>
        <begin position="101"/>
        <end position="121"/>
    </location>
</feature>
<evidence type="ECO:0000256" key="1">
    <source>
        <dbReference type="ARBA" id="ARBA00004141"/>
    </source>
</evidence>
<dbReference type="InterPro" id="IPR037185">
    <property type="entry name" value="EmrE-like"/>
</dbReference>
<feature type="transmembrane region" description="Helical" evidence="5">
    <location>
        <begin position="12"/>
        <end position="31"/>
    </location>
</feature>
<protein>
    <recommendedName>
        <fullName evidence="6">EamA domain-containing protein</fullName>
    </recommendedName>
</protein>
<evidence type="ECO:0000256" key="3">
    <source>
        <dbReference type="ARBA" id="ARBA00022989"/>
    </source>
</evidence>
<accession>A0A381SFE4</accession>
<dbReference type="InterPro" id="IPR050638">
    <property type="entry name" value="AA-Vitamin_Transporters"/>
</dbReference>
<keyword evidence="4 5" id="KW-0472">Membrane</keyword>
<evidence type="ECO:0000256" key="5">
    <source>
        <dbReference type="SAM" id="Phobius"/>
    </source>
</evidence>
<dbReference type="Gene3D" id="1.10.3730.20">
    <property type="match status" value="1"/>
</dbReference>
<dbReference type="SUPFAM" id="SSF103481">
    <property type="entry name" value="Multidrug resistance efflux transporter EmrE"/>
    <property type="match status" value="2"/>
</dbReference>
<feature type="transmembrane region" description="Helical" evidence="5">
    <location>
        <begin position="160"/>
        <end position="180"/>
    </location>
</feature>
<proteinExistence type="predicted"/>
<dbReference type="PANTHER" id="PTHR32322:SF2">
    <property type="entry name" value="EAMA DOMAIN-CONTAINING PROTEIN"/>
    <property type="match status" value="1"/>
</dbReference>
<dbReference type="GO" id="GO:0016020">
    <property type="term" value="C:membrane"/>
    <property type="evidence" value="ECO:0007669"/>
    <property type="project" value="UniProtKB-SubCell"/>
</dbReference>
<gene>
    <name evidence="7" type="ORF">METZ01_LOCUS55048</name>
</gene>
<dbReference type="Pfam" id="PF00892">
    <property type="entry name" value="EamA"/>
    <property type="match status" value="2"/>
</dbReference>
<evidence type="ECO:0000256" key="2">
    <source>
        <dbReference type="ARBA" id="ARBA00022692"/>
    </source>
</evidence>
<evidence type="ECO:0000313" key="7">
    <source>
        <dbReference type="EMBL" id="SVA02194.1"/>
    </source>
</evidence>
<dbReference type="InterPro" id="IPR000620">
    <property type="entry name" value="EamA_dom"/>
</dbReference>
<keyword evidence="3 5" id="KW-1133">Transmembrane helix</keyword>